<proteinExistence type="predicted"/>
<feature type="compositionally biased region" description="Polar residues" evidence="1">
    <location>
        <begin position="72"/>
        <end position="81"/>
    </location>
</feature>
<protein>
    <submittedName>
        <fullName evidence="2">DUF2630 family protein</fullName>
    </submittedName>
</protein>
<keyword evidence="3" id="KW-1185">Reference proteome</keyword>
<feature type="region of interest" description="Disordered" evidence="1">
    <location>
        <begin position="60"/>
        <end position="81"/>
    </location>
</feature>
<evidence type="ECO:0000313" key="2">
    <source>
        <dbReference type="EMBL" id="MFC6066259.1"/>
    </source>
</evidence>
<evidence type="ECO:0000256" key="1">
    <source>
        <dbReference type="SAM" id="MobiDB-lite"/>
    </source>
</evidence>
<name>A0ABW1MQZ9_9ACTN</name>
<comment type="caution">
    <text evidence="2">The sequence shown here is derived from an EMBL/GenBank/DDBJ whole genome shotgun (WGS) entry which is preliminary data.</text>
</comment>
<dbReference type="Pfam" id="PF10944">
    <property type="entry name" value="DUF2630"/>
    <property type="match status" value="1"/>
</dbReference>
<dbReference type="InterPro" id="IPR020311">
    <property type="entry name" value="Uncharacterised_Rv0898c"/>
</dbReference>
<accession>A0ABW1MQZ9</accession>
<evidence type="ECO:0000313" key="3">
    <source>
        <dbReference type="Proteomes" id="UP001596139"/>
    </source>
</evidence>
<dbReference type="EMBL" id="JBHSPX010000008">
    <property type="protein sequence ID" value="MFC6066259.1"/>
    <property type="molecule type" value="Genomic_DNA"/>
</dbReference>
<gene>
    <name evidence="2" type="ORF">ACFP4F_27475</name>
</gene>
<organism evidence="2 3">
    <name type="scientific">Streptomyces ochraceiscleroticus</name>
    <dbReference type="NCBI Taxonomy" id="47761"/>
    <lineage>
        <taxon>Bacteria</taxon>
        <taxon>Bacillati</taxon>
        <taxon>Actinomycetota</taxon>
        <taxon>Actinomycetes</taxon>
        <taxon>Kitasatosporales</taxon>
        <taxon>Streptomycetaceae</taxon>
        <taxon>Streptomyces</taxon>
    </lineage>
</organism>
<sequence>MDQQEILSRIAAMVETEKALRERIATEESSGDEERTQLAALERELNQCWDLLRQRRAKSEFGQNPDEAAVRPSSQVEQYRS</sequence>
<dbReference type="RefSeq" id="WP_031060300.1">
    <property type="nucleotide sequence ID" value="NZ_JBHSPX010000008.1"/>
</dbReference>
<dbReference type="Proteomes" id="UP001596139">
    <property type="component" value="Unassembled WGS sequence"/>
</dbReference>
<reference evidence="3" key="1">
    <citation type="journal article" date="2019" name="Int. J. Syst. Evol. Microbiol.">
        <title>The Global Catalogue of Microorganisms (GCM) 10K type strain sequencing project: providing services to taxonomists for standard genome sequencing and annotation.</title>
        <authorList>
            <consortium name="The Broad Institute Genomics Platform"/>
            <consortium name="The Broad Institute Genome Sequencing Center for Infectious Disease"/>
            <person name="Wu L."/>
            <person name="Ma J."/>
        </authorList>
    </citation>
    <scope>NUCLEOTIDE SEQUENCE [LARGE SCALE GENOMIC DNA]</scope>
    <source>
        <strain evidence="3">CGMCC 1.15180</strain>
    </source>
</reference>